<dbReference type="InterPro" id="IPR002938">
    <property type="entry name" value="FAD-bd"/>
</dbReference>
<organism evidence="7 8">
    <name type="scientific">Aureobasidium pullulans</name>
    <name type="common">Black yeast</name>
    <name type="synonym">Pullularia pullulans</name>
    <dbReference type="NCBI Taxonomy" id="5580"/>
    <lineage>
        <taxon>Eukaryota</taxon>
        <taxon>Fungi</taxon>
        <taxon>Dikarya</taxon>
        <taxon>Ascomycota</taxon>
        <taxon>Pezizomycotina</taxon>
        <taxon>Dothideomycetes</taxon>
        <taxon>Dothideomycetidae</taxon>
        <taxon>Dothideales</taxon>
        <taxon>Saccotheciaceae</taxon>
        <taxon>Aureobasidium</taxon>
    </lineage>
</organism>
<dbReference type="InterPro" id="IPR036188">
    <property type="entry name" value="FAD/NAD-bd_sf"/>
</dbReference>
<name>A0A4S8VUE6_AURPU</name>
<dbReference type="Pfam" id="PF07976">
    <property type="entry name" value="Phe_hydrox_dim"/>
    <property type="match status" value="1"/>
</dbReference>
<dbReference type="Gene3D" id="3.30.9.10">
    <property type="entry name" value="D-Amino Acid Oxidase, subunit A, domain 2"/>
    <property type="match status" value="1"/>
</dbReference>
<protein>
    <submittedName>
        <fullName evidence="7">FAD binding domain protein</fullName>
    </submittedName>
</protein>
<dbReference type="EMBL" id="QZAJ01000157">
    <property type="protein sequence ID" value="THW15635.1"/>
    <property type="molecule type" value="Genomic_DNA"/>
</dbReference>
<gene>
    <name evidence="7" type="ORF">D6D24_04856</name>
</gene>
<feature type="domain" description="Phenol hydroxylase-like C-terminal dimerisation" evidence="6">
    <location>
        <begin position="406"/>
        <end position="591"/>
    </location>
</feature>
<evidence type="ECO:0000256" key="4">
    <source>
        <dbReference type="ARBA" id="ARBA00023002"/>
    </source>
</evidence>
<dbReference type="PANTHER" id="PTHR43004">
    <property type="entry name" value="TRK SYSTEM POTASSIUM UPTAKE PROTEIN"/>
    <property type="match status" value="1"/>
</dbReference>
<evidence type="ECO:0000256" key="2">
    <source>
        <dbReference type="ARBA" id="ARBA00022630"/>
    </source>
</evidence>
<dbReference type="Proteomes" id="UP000308014">
    <property type="component" value="Unassembled WGS sequence"/>
</dbReference>
<dbReference type="Gene3D" id="3.40.30.20">
    <property type="match status" value="1"/>
</dbReference>
<dbReference type="InterPro" id="IPR050641">
    <property type="entry name" value="RIFMO-like"/>
</dbReference>
<dbReference type="InterPro" id="IPR036249">
    <property type="entry name" value="Thioredoxin-like_sf"/>
</dbReference>
<dbReference type="Pfam" id="PF01494">
    <property type="entry name" value="FAD_binding_3"/>
    <property type="match status" value="1"/>
</dbReference>
<evidence type="ECO:0000259" key="6">
    <source>
        <dbReference type="Pfam" id="PF07976"/>
    </source>
</evidence>
<dbReference type="PRINTS" id="PR00420">
    <property type="entry name" value="RNGMNOXGNASE"/>
</dbReference>
<evidence type="ECO:0000259" key="5">
    <source>
        <dbReference type="Pfam" id="PF01494"/>
    </source>
</evidence>
<evidence type="ECO:0000313" key="7">
    <source>
        <dbReference type="EMBL" id="THW15635.1"/>
    </source>
</evidence>
<evidence type="ECO:0000256" key="1">
    <source>
        <dbReference type="ARBA" id="ARBA00007801"/>
    </source>
</evidence>
<dbReference type="SUPFAM" id="SSF54373">
    <property type="entry name" value="FAD-linked reductases, C-terminal domain"/>
    <property type="match status" value="1"/>
</dbReference>
<comment type="caution">
    <text evidence="7">The sequence shown here is derived from an EMBL/GenBank/DDBJ whole genome shotgun (WGS) entry which is preliminary data.</text>
</comment>
<keyword evidence="2" id="KW-0285">Flavoprotein</keyword>
<proteinExistence type="inferred from homology"/>
<dbReference type="SUPFAM" id="SSF52833">
    <property type="entry name" value="Thioredoxin-like"/>
    <property type="match status" value="1"/>
</dbReference>
<evidence type="ECO:0000313" key="8">
    <source>
        <dbReference type="Proteomes" id="UP000308014"/>
    </source>
</evidence>
<comment type="similarity">
    <text evidence="1">Belongs to the PheA/TfdB FAD monooxygenase family.</text>
</comment>
<keyword evidence="4" id="KW-0560">Oxidoreductase</keyword>
<dbReference type="AlphaFoldDB" id="A0A4S8VUE6"/>
<keyword evidence="3" id="KW-0274">FAD</keyword>
<dbReference type="GO" id="GO:0071949">
    <property type="term" value="F:FAD binding"/>
    <property type="evidence" value="ECO:0007669"/>
    <property type="project" value="InterPro"/>
</dbReference>
<dbReference type="InterPro" id="IPR012941">
    <property type="entry name" value="Phe_hydrox_C_dim_dom"/>
</dbReference>
<dbReference type="GO" id="GO:0016709">
    <property type="term" value="F:oxidoreductase activity, acting on paired donors, with incorporation or reduction of molecular oxygen, NAD(P)H as one donor, and incorporation of one atom of oxygen"/>
    <property type="evidence" value="ECO:0007669"/>
    <property type="project" value="UniProtKB-ARBA"/>
</dbReference>
<accession>A0A4S8VUE6</accession>
<feature type="domain" description="FAD-binding" evidence="5">
    <location>
        <begin position="19"/>
        <end position="373"/>
    </location>
</feature>
<reference evidence="7 8" key="1">
    <citation type="submission" date="2018-10" db="EMBL/GenBank/DDBJ databases">
        <title>Fifty Aureobasidium pullulans genomes reveal a recombining polyextremotolerant generalist.</title>
        <authorList>
            <person name="Gostincar C."/>
            <person name="Turk M."/>
            <person name="Zajc J."/>
            <person name="Gunde-Cimerman N."/>
        </authorList>
    </citation>
    <scope>NUCLEOTIDE SEQUENCE [LARGE SCALE GENOMIC DNA]</scope>
    <source>
        <strain evidence="7 8">EXF-11318</strain>
    </source>
</reference>
<dbReference type="InterPro" id="IPR038220">
    <property type="entry name" value="PHOX_C_sf"/>
</dbReference>
<dbReference type="SUPFAM" id="SSF51905">
    <property type="entry name" value="FAD/NAD(P)-binding domain"/>
    <property type="match status" value="1"/>
</dbReference>
<sequence>MSPAHIIEGLDVDGVSSQDVVVVGAGPAGLMLAANLVRFGIKTTVLDDRADQTSSGRADGLQPKSIETLKQMRLADSLLQRGVRIHDICFWSSDKEKPLRRTERTEHFPPMVDLLDPYILLVHQGMVEDIFLQDMHTRGVEVTRSSPFVKYRNHGSGIALDVFSHSSTTGKERLWQTKYLVGCDGAHSKVRKSIPEIKAEGSSSEAIWGVLDGVIETDFPDLWSKVVVYSEEAGNVLCIPRERNMTRLYIELRPESDAPMDKARANQEFVMERARQIMAPYSLSWKSVEWFGIYQIGQRVANRFTDEARRVFIAGDASHTHSPKAAQGMNTSMHDSFNLAWKLNLAVRGLAKPCLMETYEHERRKIAQDLINFDYEHANAFHDGDAKALARNFLTNVRFISGVGAEYGSNALNWTSEPSRGANPGCLLPPARLTRYLDANPVDAQLDIPILGQFRTYFICKDVHRSKDFMESVCAHLSSQRSVLGRATTALEASYKDQAPAATESDSYIQPQRYVTTSRVSTFCLITSTSKANFEIADLPPVLQASKWTVYLDDVPYQDTRGQNCIDKWVGQVADDEVALLVVRPDGYVGAAKLWPSRNKVLQRPQRGWMIILEAFLFAR</sequence>
<dbReference type="Gene3D" id="3.50.50.60">
    <property type="entry name" value="FAD/NAD(P)-binding domain"/>
    <property type="match status" value="1"/>
</dbReference>
<dbReference type="PANTHER" id="PTHR43004:SF4">
    <property type="entry name" value="FAD-BINDING DOMAIN-CONTAINING PROTEIN"/>
    <property type="match status" value="1"/>
</dbReference>
<evidence type="ECO:0000256" key="3">
    <source>
        <dbReference type="ARBA" id="ARBA00022827"/>
    </source>
</evidence>